<evidence type="ECO:0000259" key="4">
    <source>
        <dbReference type="Pfam" id="PF07626"/>
    </source>
</evidence>
<keyword evidence="2" id="KW-0472">Membrane</keyword>
<dbReference type="InterPro" id="IPR013036">
    <property type="entry name" value="DUF1587"/>
</dbReference>
<feature type="domain" description="DUF1585" evidence="3">
    <location>
        <begin position="749"/>
        <end position="822"/>
    </location>
</feature>
<keyword evidence="2" id="KW-1133">Transmembrane helix</keyword>
<dbReference type="EMBL" id="UINC01002905">
    <property type="protein sequence ID" value="SVA01459.1"/>
    <property type="molecule type" value="Genomic_DNA"/>
</dbReference>
<sequence length="847" mass="93634">MVLEKLAVESKPEMVGLRMRTLTLGIAPFLVFASLLLVNQPVLLGQSQATEAENSEALPGDHSESVSLINQYCLRCHNDRALRGNLSLASFDVTSPEDNTEVAEKVIRKLTAGMMPPAGSRRPDETQILTLIETMERQIDTAAAIHPNPGRRTFQRLNRAEYARSVRDLLKLDVDVNAFLPPDTLSQGFDNIADVQNLSATLLEGYLRAADHISRLAVGDPEASASEATYKVPRTASQLRRVDGAPFGTRGGVAVIHNFPADGNYTFEVKLHVDAVGVLFARESLHLFETTAQHEGQIEISVDGERVALLPIDPFMHEADPNGVAMETEPIAVKAGPRRVAAAFLKRFEGPVDDLMGPNEQSLADTDIGTARGITTVPHLRHFNISGPYDVTGVSDTPSRRTIFTCRPVSADEEVPCAQTIVSRLAERAYRRPVDNIDLKGLMRFYERGRSAGDFESGIRTALQALLANPQFVFRLERLPVNVASEQVYQISHIELASRLSFFLWGSVPDAELIDEAIQGAFADPAKLEHQVRRMLADPRAEAFGTRFAAQYLRLQDLEKIHPDAVSYPYYDQTLARSLRRETELFFEHLVRDDRSVLDLLDADYSFVDERVAKHYGIPNITGTRFQRVSLPEERRGILGHGSILTSTSLGNRTSPVLRGKWVMEVLLGSPPPPPPANVPDLDETSSVSGERRLSVREQMEEHRSNPACSSCHRVIDPLGLALENYDVTGAWRIKDSGIPIDPSGDLYDGTPLNGPADLRKALLNRSQTFLTSFTENLMAYALGRRIEHYDQPTIRKVMRTAAQQDNRMSAFILGIVNSTPFQMAQTDDVVFTEDEASSAGSGSDQH</sequence>
<dbReference type="InterPro" id="IPR013042">
    <property type="entry name" value="DUF1592"/>
</dbReference>
<evidence type="ECO:0000259" key="5">
    <source>
        <dbReference type="Pfam" id="PF07627"/>
    </source>
</evidence>
<dbReference type="AlphaFoldDB" id="A0A381SD83"/>
<reference evidence="8" key="1">
    <citation type="submission" date="2018-05" db="EMBL/GenBank/DDBJ databases">
        <authorList>
            <person name="Lanie J.A."/>
            <person name="Ng W.-L."/>
            <person name="Kazmierczak K.M."/>
            <person name="Andrzejewski T.M."/>
            <person name="Davidsen T.M."/>
            <person name="Wayne K.J."/>
            <person name="Tettelin H."/>
            <person name="Glass J.I."/>
            <person name="Rusch D."/>
            <person name="Podicherti R."/>
            <person name="Tsui H.-C.T."/>
            <person name="Winkler M.E."/>
        </authorList>
    </citation>
    <scope>NUCLEOTIDE SEQUENCE</scope>
</reference>
<dbReference type="Pfam" id="PF07637">
    <property type="entry name" value="PSD5"/>
    <property type="match status" value="1"/>
</dbReference>
<evidence type="ECO:0000256" key="2">
    <source>
        <dbReference type="SAM" id="Phobius"/>
    </source>
</evidence>
<dbReference type="InterPro" id="IPR013043">
    <property type="entry name" value="DUF1595"/>
</dbReference>
<evidence type="ECO:0000259" key="3">
    <source>
        <dbReference type="Pfam" id="PF07624"/>
    </source>
</evidence>
<feature type="domain" description="DUF1595" evidence="7">
    <location>
        <begin position="417"/>
        <end position="477"/>
    </location>
</feature>
<dbReference type="Pfam" id="PF07624">
    <property type="entry name" value="PSD2"/>
    <property type="match status" value="1"/>
</dbReference>
<dbReference type="Pfam" id="PF07627">
    <property type="entry name" value="PSCyt3"/>
    <property type="match status" value="1"/>
</dbReference>
<evidence type="ECO:0000259" key="7">
    <source>
        <dbReference type="Pfam" id="PF07637"/>
    </source>
</evidence>
<dbReference type="Pfam" id="PF07631">
    <property type="entry name" value="PSD4"/>
    <property type="match status" value="1"/>
</dbReference>
<feature type="domain" description="DUF1592" evidence="6">
    <location>
        <begin position="492"/>
        <end position="618"/>
    </location>
</feature>
<dbReference type="InterPro" id="IPR013039">
    <property type="entry name" value="DUF1588"/>
</dbReference>
<evidence type="ECO:0008006" key="9">
    <source>
        <dbReference type="Google" id="ProtNLM"/>
    </source>
</evidence>
<feature type="transmembrane region" description="Helical" evidence="2">
    <location>
        <begin position="21"/>
        <end position="38"/>
    </location>
</feature>
<keyword evidence="2" id="KW-0812">Transmembrane</keyword>
<name>A0A381SD83_9ZZZZ</name>
<evidence type="ECO:0000259" key="6">
    <source>
        <dbReference type="Pfam" id="PF07631"/>
    </source>
</evidence>
<organism evidence="8">
    <name type="scientific">marine metagenome</name>
    <dbReference type="NCBI Taxonomy" id="408172"/>
    <lineage>
        <taxon>unclassified sequences</taxon>
        <taxon>metagenomes</taxon>
        <taxon>ecological metagenomes</taxon>
    </lineage>
</organism>
<dbReference type="InterPro" id="IPR011478">
    <property type="entry name" value="DUF1585"/>
</dbReference>
<evidence type="ECO:0000256" key="1">
    <source>
        <dbReference type="SAM" id="MobiDB-lite"/>
    </source>
</evidence>
<proteinExistence type="predicted"/>
<feature type="domain" description="DUF1588" evidence="5">
    <location>
        <begin position="635"/>
        <end position="735"/>
    </location>
</feature>
<gene>
    <name evidence="8" type="ORF">METZ01_LOCUS54313</name>
</gene>
<accession>A0A381SD83</accession>
<protein>
    <recommendedName>
        <fullName evidence="9">Cytochrome c domain-containing protein</fullName>
    </recommendedName>
</protein>
<evidence type="ECO:0000313" key="8">
    <source>
        <dbReference type="EMBL" id="SVA01459.1"/>
    </source>
</evidence>
<dbReference type="Pfam" id="PF07626">
    <property type="entry name" value="PSD3"/>
    <property type="match status" value="1"/>
</dbReference>
<feature type="domain" description="DUF1587" evidence="4">
    <location>
        <begin position="155"/>
        <end position="218"/>
    </location>
</feature>
<feature type="region of interest" description="Disordered" evidence="1">
    <location>
        <begin position="670"/>
        <end position="690"/>
    </location>
</feature>